<evidence type="ECO:0000313" key="4">
    <source>
        <dbReference type="RefSeq" id="XP_015509971.2"/>
    </source>
</evidence>
<reference evidence="4" key="1">
    <citation type="submission" date="2025-08" db="UniProtKB">
        <authorList>
            <consortium name="RefSeq"/>
        </authorList>
    </citation>
    <scope>IDENTIFICATION</scope>
    <source>
        <tissue evidence="4">Thorax and Abdomen</tissue>
    </source>
</reference>
<evidence type="ECO:0000313" key="3">
    <source>
        <dbReference type="Proteomes" id="UP000829291"/>
    </source>
</evidence>
<dbReference type="OrthoDB" id="448450at2759"/>
<organism evidence="4">
    <name type="scientific">Neodiprion lecontei</name>
    <name type="common">Redheaded pine sawfly</name>
    <dbReference type="NCBI Taxonomy" id="441921"/>
    <lineage>
        <taxon>Eukaryota</taxon>
        <taxon>Metazoa</taxon>
        <taxon>Ecdysozoa</taxon>
        <taxon>Arthropoda</taxon>
        <taxon>Hexapoda</taxon>
        <taxon>Insecta</taxon>
        <taxon>Pterygota</taxon>
        <taxon>Neoptera</taxon>
        <taxon>Endopterygota</taxon>
        <taxon>Hymenoptera</taxon>
        <taxon>Tenthredinoidea</taxon>
        <taxon>Diprionidae</taxon>
        <taxon>Diprioninae</taxon>
        <taxon>Neodiprion</taxon>
    </lineage>
</organism>
<dbReference type="AlphaFoldDB" id="A0A6J0B734"/>
<dbReference type="InterPro" id="IPR029045">
    <property type="entry name" value="ClpP/crotonase-like_dom_sf"/>
</dbReference>
<dbReference type="GeneID" id="107217110"/>
<dbReference type="CDD" id="cd06558">
    <property type="entry name" value="crotonase-like"/>
    <property type="match status" value="1"/>
</dbReference>
<keyword evidence="3" id="KW-1185">Reference proteome</keyword>
<dbReference type="PROSITE" id="PS00166">
    <property type="entry name" value="ENOYL_COA_HYDRATASE"/>
    <property type="match status" value="1"/>
</dbReference>
<evidence type="ECO:0000256" key="1">
    <source>
        <dbReference type="ARBA" id="ARBA00005254"/>
    </source>
</evidence>
<dbReference type="Gene3D" id="1.10.287.2460">
    <property type="match status" value="1"/>
</dbReference>
<dbReference type="Proteomes" id="UP000829291">
    <property type="component" value="Chromosome 1"/>
</dbReference>
<dbReference type="GO" id="GO:0003824">
    <property type="term" value="F:catalytic activity"/>
    <property type="evidence" value="ECO:0007669"/>
    <property type="project" value="InterPro"/>
</dbReference>
<dbReference type="InParanoid" id="A0A6J0B734"/>
<dbReference type="InterPro" id="IPR001753">
    <property type="entry name" value="Enoyl-CoA_hydra/iso"/>
</dbReference>
<accession>A0A6J0B734</accession>
<dbReference type="PANTHER" id="PTHR43802:SF1">
    <property type="entry name" value="IP11341P-RELATED"/>
    <property type="match status" value="1"/>
</dbReference>
<gene>
    <name evidence="4" type="primary">LOC107217110</name>
</gene>
<dbReference type="InterPro" id="IPR018376">
    <property type="entry name" value="Enoyl-CoA_hyd/isom_CS"/>
</dbReference>
<dbReference type="RefSeq" id="XP_015509971.2">
    <property type="nucleotide sequence ID" value="XM_015654485.2"/>
</dbReference>
<evidence type="ECO:0000256" key="2">
    <source>
        <dbReference type="RuleBase" id="RU003707"/>
    </source>
</evidence>
<dbReference type="SUPFAM" id="SSF52096">
    <property type="entry name" value="ClpP/crotonase"/>
    <property type="match status" value="1"/>
</dbReference>
<sequence>MFSARRLIPSLSREIRRHLKKSLTSKPAAAVELCEPTKENKDILVERMGEITKIGINCPEKKNSLNRIAAQNLSDAIEEFEQDESALVAVIHGIGGNFCTGYDLKEISEYDGESEDTLPQFGPLANRMTLTKKPMVAALSGYTIGAGLELALLCDLRVVEESAVIGFHNRRFGVPILGGGTVRLPALIGHSRAMDMILTGRGITAAEAFSWGLANRLVACGTSLGQAFNLAQCLLKFPQRTMLADRASAHNASFSSRSFEEALQYEKDHSSHLLLEEGAVGAKKFREGIGRHGKFYHLRHIDRSKTDEIKDDLL</sequence>
<comment type="similarity">
    <text evidence="1 2">Belongs to the enoyl-CoA hydratase/isomerase family.</text>
</comment>
<protein>
    <submittedName>
        <fullName evidence="4">Probable enoyl-CoA hydratase</fullName>
    </submittedName>
</protein>
<dbReference type="Pfam" id="PF00378">
    <property type="entry name" value="ECH_1"/>
    <property type="match status" value="1"/>
</dbReference>
<dbReference type="KEGG" id="nlo:107217110"/>
<dbReference type="FunCoup" id="A0A6J0B734">
    <property type="interactions" value="3"/>
</dbReference>
<proteinExistence type="inferred from homology"/>
<dbReference type="NCBIfam" id="NF006108">
    <property type="entry name" value="PRK08259.1"/>
    <property type="match status" value="1"/>
</dbReference>
<dbReference type="PANTHER" id="PTHR43802">
    <property type="entry name" value="ENOYL-COA HYDRATASE"/>
    <property type="match status" value="1"/>
</dbReference>
<name>A0A6J0B734_NEOLC</name>
<dbReference type="Gene3D" id="3.90.226.10">
    <property type="entry name" value="2-enoyl-CoA Hydratase, Chain A, domain 1"/>
    <property type="match status" value="1"/>
</dbReference>